<dbReference type="AlphaFoldDB" id="A1ZUN1"/>
<gene>
    <name evidence="2" type="ORF">M23134_00871</name>
</gene>
<dbReference type="RefSeq" id="WP_002701916.1">
    <property type="nucleotide sequence ID" value="NZ_AAWS01000041.1"/>
</dbReference>
<evidence type="ECO:0000259" key="1">
    <source>
        <dbReference type="Pfam" id="PF09345"/>
    </source>
</evidence>
<dbReference type="Proteomes" id="UP000004095">
    <property type="component" value="Unassembled WGS sequence"/>
</dbReference>
<name>A1ZUN1_MICM2</name>
<feature type="domain" description="SiaC family regulatory phosphoprotein" evidence="1">
    <location>
        <begin position="5"/>
        <end position="118"/>
    </location>
</feature>
<evidence type="ECO:0000313" key="3">
    <source>
        <dbReference type="Proteomes" id="UP000004095"/>
    </source>
</evidence>
<comment type="caution">
    <text evidence="2">The sequence shown here is derived from an EMBL/GenBank/DDBJ whole genome shotgun (WGS) entry which is preliminary data.</text>
</comment>
<sequence>MHLFIPQGDFSPAIYWDYTIIRLDIRGESTMENPQDFYAHLIDLLQPSLAANPCKKLELNLDLSYLNTGSQKSLYELFEFFIDQGLDAYINWWVDDAEDDYELQAIGDYTCDFPAFRVRVLQRA</sequence>
<protein>
    <recommendedName>
        <fullName evidence="1">SiaC family regulatory phosphoprotein domain-containing protein</fullName>
    </recommendedName>
</protein>
<organism evidence="2 3">
    <name type="scientific">Microscilla marina ATCC 23134</name>
    <dbReference type="NCBI Taxonomy" id="313606"/>
    <lineage>
        <taxon>Bacteria</taxon>
        <taxon>Pseudomonadati</taxon>
        <taxon>Bacteroidota</taxon>
        <taxon>Cytophagia</taxon>
        <taxon>Cytophagales</taxon>
        <taxon>Microscillaceae</taxon>
        <taxon>Microscilla</taxon>
    </lineage>
</organism>
<dbReference type="EMBL" id="AAWS01000041">
    <property type="protein sequence ID" value="EAY25917.1"/>
    <property type="molecule type" value="Genomic_DNA"/>
</dbReference>
<dbReference type="InterPro" id="IPR018530">
    <property type="entry name" value="SiaC"/>
</dbReference>
<proteinExistence type="predicted"/>
<keyword evidence="3" id="KW-1185">Reference proteome</keyword>
<accession>A1ZUN1</accession>
<reference evidence="2 3" key="1">
    <citation type="submission" date="2007-01" db="EMBL/GenBank/DDBJ databases">
        <authorList>
            <person name="Haygood M."/>
            <person name="Podell S."/>
            <person name="Anderson C."/>
            <person name="Hopkinson B."/>
            <person name="Roe K."/>
            <person name="Barbeau K."/>
            <person name="Gaasterland T."/>
            <person name="Ferriera S."/>
            <person name="Johnson J."/>
            <person name="Kravitz S."/>
            <person name="Beeson K."/>
            <person name="Sutton G."/>
            <person name="Rogers Y.-H."/>
            <person name="Friedman R."/>
            <person name="Frazier M."/>
            <person name="Venter J.C."/>
        </authorList>
    </citation>
    <scope>NUCLEOTIDE SEQUENCE [LARGE SCALE GENOMIC DNA]</scope>
    <source>
        <strain evidence="2 3">ATCC 23134</strain>
    </source>
</reference>
<dbReference type="Pfam" id="PF09345">
    <property type="entry name" value="SiaC"/>
    <property type="match status" value="1"/>
</dbReference>
<evidence type="ECO:0000313" key="2">
    <source>
        <dbReference type="EMBL" id="EAY25917.1"/>
    </source>
</evidence>